<protein>
    <recommendedName>
        <fullName evidence="4">CobQ/CobB/MinD/ParA nucleotide binding domain-containing protein</fullName>
    </recommendedName>
</protein>
<keyword evidence="3" id="KW-1185">Reference proteome</keyword>
<dbReference type="RefSeq" id="WP_012568331.1">
    <property type="nucleotide sequence ID" value="NC_011420.2"/>
</dbReference>
<evidence type="ECO:0000313" key="2">
    <source>
        <dbReference type="EMBL" id="ACJ00552.1"/>
    </source>
</evidence>
<dbReference type="AlphaFoldDB" id="B6IW78"/>
<accession>B6IW78</accession>
<reference evidence="2 3" key="1">
    <citation type="journal article" date="2010" name="BMC Genomics">
        <title>Metabolic flexibility revealed in the genome of the cyst-forming alpha-1 proteobacterium Rhodospirillum centenum.</title>
        <authorList>
            <person name="Lu Y.K."/>
            <person name="Marden J."/>
            <person name="Han M."/>
            <person name="Swingley W.D."/>
            <person name="Mastrian S.D."/>
            <person name="Chowdhury S.R."/>
            <person name="Hao J."/>
            <person name="Helmy T."/>
            <person name="Kim S."/>
            <person name="Kurdoglu A.A."/>
            <person name="Matthies H.J."/>
            <person name="Rollo D."/>
            <person name="Stothard P."/>
            <person name="Blankenship R.E."/>
            <person name="Bauer C.E."/>
            <person name="Touchman J.W."/>
        </authorList>
    </citation>
    <scope>NUCLEOTIDE SEQUENCE [LARGE SCALE GENOMIC DNA]</scope>
    <source>
        <strain evidence="3">ATCC 51521 / SW</strain>
    </source>
</reference>
<evidence type="ECO:0000256" key="1">
    <source>
        <dbReference type="SAM" id="MobiDB-lite"/>
    </source>
</evidence>
<proteinExistence type="predicted"/>
<dbReference type="HOGENOM" id="CLU_952739_0_0_5"/>
<sequence length="292" mass="31855">MTRTFISMAKTGGQGKTLVAQMLALQHEIKGVPVKLAAADSDTLNQRSKFGRLFPNVKELGIGEDLTKVKSSTDPNLAIKYWDEFGRTLLDGGFVIDVGANVAAELFAWAEARNAGALLRRRNTAPLDLIVATKAESQAIEDARALLQYSFDKNEWLPFARRFVVLNEVAGGFSRYENDPAFKRLKAFQGMGVGLIQMKRCESDIWGLLEKEFISVRDALKLNEVDLEKRYGIDVWTGHGGLTDLKAWAAETLAAFERAGLMPGAQLGAQFGTPPAGMPANPQPEPLGLGSN</sequence>
<evidence type="ECO:0000313" key="3">
    <source>
        <dbReference type="Proteomes" id="UP000001591"/>
    </source>
</evidence>
<dbReference type="KEGG" id="rce:RC1_3188"/>
<dbReference type="eggNOG" id="COG1192">
    <property type="taxonomic scope" value="Bacteria"/>
</dbReference>
<organism evidence="2 3">
    <name type="scientific">Rhodospirillum centenum (strain ATCC 51521 / SW)</name>
    <dbReference type="NCBI Taxonomy" id="414684"/>
    <lineage>
        <taxon>Bacteria</taxon>
        <taxon>Pseudomonadati</taxon>
        <taxon>Pseudomonadota</taxon>
        <taxon>Alphaproteobacteria</taxon>
        <taxon>Rhodospirillales</taxon>
        <taxon>Rhodospirillaceae</taxon>
        <taxon>Rhodospirillum</taxon>
    </lineage>
</organism>
<gene>
    <name evidence="2" type="ordered locus">RC1_3188</name>
</gene>
<name>B6IW78_RHOCS</name>
<evidence type="ECO:0008006" key="4">
    <source>
        <dbReference type="Google" id="ProtNLM"/>
    </source>
</evidence>
<dbReference type="STRING" id="414684.RC1_3188"/>
<feature type="region of interest" description="Disordered" evidence="1">
    <location>
        <begin position="271"/>
        <end position="292"/>
    </location>
</feature>
<dbReference type="Proteomes" id="UP000001591">
    <property type="component" value="Chromosome"/>
</dbReference>
<dbReference type="EMBL" id="CP000613">
    <property type="protein sequence ID" value="ACJ00552.1"/>
    <property type="molecule type" value="Genomic_DNA"/>
</dbReference>